<name>A0A423WAP6_9PEZI</name>
<evidence type="ECO:0000256" key="1">
    <source>
        <dbReference type="SAM" id="MobiDB-lite"/>
    </source>
</evidence>
<reference evidence="2 3" key="1">
    <citation type="submission" date="2015-09" db="EMBL/GenBank/DDBJ databases">
        <title>Host preference determinants of Valsa canker pathogens revealed by comparative genomics.</title>
        <authorList>
            <person name="Yin Z."/>
            <person name="Huang L."/>
        </authorList>
    </citation>
    <scope>NUCLEOTIDE SEQUENCE [LARGE SCALE GENOMIC DNA]</scope>
    <source>
        <strain evidence="2 3">SXYLt</strain>
    </source>
</reference>
<feature type="region of interest" description="Disordered" evidence="1">
    <location>
        <begin position="90"/>
        <end position="141"/>
    </location>
</feature>
<dbReference type="OrthoDB" id="268428at2759"/>
<keyword evidence="3" id="KW-1185">Reference proteome</keyword>
<dbReference type="EMBL" id="LKEB01000056">
    <property type="protein sequence ID" value="ROW00419.1"/>
    <property type="molecule type" value="Genomic_DNA"/>
</dbReference>
<evidence type="ECO:0000313" key="3">
    <source>
        <dbReference type="Proteomes" id="UP000285146"/>
    </source>
</evidence>
<proteinExistence type="predicted"/>
<dbReference type="InParanoid" id="A0A423WAP6"/>
<gene>
    <name evidence="2" type="ORF">VPNG_07931</name>
</gene>
<dbReference type="AlphaFoldDB" id="A0A423WAP6"/>
<dbReference type="STRING" id="1230097.A0A423WAP6"/>
<sequence>MAPIVIDPNADTTIYLTEKNEHESLENIELRVLAAVLEDNSYWSKFLGHRSTKADTWSSEEHIEETIVSATAVEIVLRALHFDYHSKLKKSEADEDERRSNHENVVDGVGNTLSEDDQNEHNSLMKPENGGMCNAQGSNQAADPEQPVELEIYFPKELFDVPVDVVWAVLLLVNFETCRVAHKANLDVNRKVLLPWFQKWWQTNVPGHETSLDFEYLLFPTFALNDAIGWSYTTQWLCEHTSRGQISEQSPLDLHDSVAIEKYRHLHLPKEVIARIRVARHQLYVHLEKEVWSVARGKGGWFSEYATCACRVVAAYNYRKALQVAGVVEQKGSRYTDRLDPSKTIVELVECLDKVDYEEPSYPCTNCTAVRVKQRLREAKNVATVFRGLCLDCMEASLNEVGSPDVELKNRFPDYKYRMGSNDNHSFDGLFGWCNQCRIPHGHATWYFSWVNPTSRQKVFRPPVASKARRRATFLEGCHA</sequence>
<feature type="compositionally biased region" description="Basic and acidic residues" evidence="1">
    <location>
        <begin position="90"/>
        <end position="105"/>
    </location>
</feature>
<evidence type="ECO:0000313" key="2">
    <source>
        <dbReference type="EMBL" id="ROW00419.1"/>
    </source>
</evidence>
<protein>
    <submittedName>
        <fullName evidence="2">Uncharacterized protein</fullName>
    </submittedName>
</protein>
<dbReference type="Proteomes" id="UP000285146">
    <property type="component" value="Unassembled WGS sequence"/>
</dbReference>
<accession>A0A423WAP6</accession>
<comment type="caution">
    <text evidence="2">The sequence shown here is derived from an EMBL/GenBank/DDBJ whole genome shotgun (WGS) entry which is preliminary data.</text>
</comment>
<organism evidence="2 3">
    <name type="scientific">Cytospora leucostoma</name>
    <dbReference type="NCBI Taxonomy" id="1230097"/>
    <lineage>
        <taxon>Eukaryota</taxon>
        <taxon>Fungi</taxon>
        <taxon>Dikarya</taxon>
        <taxon>Ascomycota</taxon>
        <taxon>Pezizomycotina</taxon>
        <taxon>Sordariomycetes</taxon>
        <taxon>Sordariomycetidae</taxon>
        <taxon>Diaporthales</taxon>
        <taxon>Cytosporaceae</taxon>
        <taxon>Cytospora</taxon>
    </lineage>
</organism>